<feature type="transmembrane region" description="Helical" evidence="5">
    <location>
        <begin position="78"/>
        <end position="98"/>
    </location>
</feature>
<evidence type="ECO:0000259" key="6">
    <source>
        <dbReference type="Pfam" id="PF00324"/>
    </source>
</evidence>
<dbReference type="Proteomes" id="UP000567885">
    <property type="component" value="Unassembled WGS sequence"/>
</dbReference>
<reference evidence="7 8" key="1">
    <citation type="submission" date="2020-05" db="EMBL/GenBank/DDBJ databases">
        <title>Identification and distribution of gene clusters putatively required for synthesis of sphingolipid metabolism inhibitors in phylogenetically diverse species of the filamentous fungus Fusarium.</title>
        <authorList>
            <person name="Kim H.-S."/>
            <person name="Busman M."/>
            <person name="Brown D.W."/>
            <person name="Divon H."/>
            <person name="Uhlig S."/>
            <person name="Proctor R.H."/>
        </authorList>
    </citation>
    <scope>NUCLEOTIDE SEQUENCE [LARGE SCALE GENOMIC DNA]</scope>
    <source>
        <strain evidence="7 8">NRRL 20693</strain>
    </source>
</reference>
<evidence type="ECO:0000256" key="2">
    <source>
        <dbReference type="ARBA" id="ARBA00022692"/>
    </source>
</evidence>
<protein>
    <submittedName>
        <fullName evidence="7">Amino acid transporter AAT family</fullName>
    </submittedName>
</protein>
<dbReference type="Pfam" id="PF00324">
    <property type="entry name" value="AA_permease"/>
    <property type="match status" value="1"/>
</dbReference>
<name>A0A8H5WED0_FUSHE</name>
<dbReference type="PANTHER" id="PTHR43341:SF4">
    <property type="entry name" value="ARGININE PERMEASE CAN1-RELATED"/>
    <property type="match status" value="1"/>
</dbReference>
<gene>
    <name evidence="7" type="ORF">FHETE_10739</name>
</gene>
<evidence type="ECO:0000313" key="8">
    <source>
        <dbReference type="Proteomes" id="UP000567885"/>
    </source>
</evidence>
<dbReference type="InterPro" id="IPR050524">
    <property type="entry name" value="APC_YAT"/>
</dbReference>
<feature type="domain" description="Amino acid permease/ SLC12A" evidence="6">
    <location>
        <begin position="2"/>
        <end position="120"/>
    </location>
</feature>
<organism evidence="7 8">
    <name type="scientific">Fusarium heterosporum</name>
    <dbReference type="NCBI Taxonomy" id="42747"/>
    <lineage>
        <taxon>Eukaryota</taxon>
        <taxon>Fungi</taxon>
        <taxon>Dikarya</taxon>
        <taxon>Ascomycota</taxon>
        <taxon>Pezizomycotina</taxon>
        <taxon>Sordariomycetes</taxon>
        <taxon>Hypocreomycetidae</taxon>
        <taxon>Hypocreales</taxon>
        <taxon>Nectriaceae</taxon>
        <taxon>Fusarium</taxon>
        <taxon>Fusarium heterosporum species complex</taxon>
    </lineage>
</organism>
<dbReference type="AlphaFoldDB" id="A0A8H5WED0"/>
<evidence type="ECO:0000256" key="1">
    <source>
        <dbReference type="ARBA" id="ARBA00004141"/>
    </source>
</evidence>
<dbReference type="GO" id="GO:0015171">
    <property type="term" value="F:amino acid transmembrane transporter activity"/>
    <property type="evidence" value="ECO:0007669"/>
    <property type="project" value="TreeGrafter"/>
</dbReference>
<proteinExistence type="predicted"/>
<evidence type="ECO:0000256" key="3">
    <source>
        <dbReference type="ARBA" id="ARBA00022989"/>
    </source>
</evidence>
<keyword evidence="2 5" id="KW-0812">Transmembrane</keyword>
<accession>A0A8H5WED0</accession>
<keyword evidence="8" id="KW-1185">Reference proteome</keyword>
<keyword evidence="4 5" id="KW-0472">Membrane</keyword>
<dbReference type="InterPro" id="IPR004841">
    <property type="entry name" value="AA-permease/SLC12A_dom"/>
</dbReference>
<dbReference type="Gene3D" id="1.20.1740.10">
    <property type="entry name" value="Amino acid/polyamine transporter I"/>
    <property type="match status" value="1"/>
</dbReference>
<sequence length="124" mass="13665">MIIACALVWSGVWAVLQTLSEITIVFPTSGNVINYAERWVDPALAFGAGFAEWLGRTAIIAAEAVFYDILINLWADGAIPPAAILPDTIFLAATFVIFLLPNKIFAWLEYITSLIKIFLFLIES</sequence>
<evidence type="ECO:0000256" key="5">
    <source>
        <dbReference type="SAM" id="Phobius"/>
    </source>
</evidence>
<keyword evidence="3 5" id="KW-1133">Transmembrane helix</keyword>
<evidence type="ECO:0000313" key="7">
    <source>
        <dbReference type="EMBL" id="KAF5656896.1"/>
    </source>
</evidence>
<comment type="subcellular location">
    <subcellularLocation>
        <location evidence="1">Membrane</location>
        <topology evidence="1">Multi-pass membrane protein</topology>
    </subcellularLocation>
</comment>
<dbReference type="OrthoDB" id="4822969at2759"/>
<dbReference type="GO" id="GO:0016020">
    <property type="term" value="C:membrane"/>
    <property type="evidence" value="ECO:0007669"/>
    <property type="project" value="UniProtKB-SubCell"/>
</dbReference>
<comment type="caution">
    <text evidence="7">The sequence shown here is derived from an EMBL/GenBank/DDBJ whole genome shotgun (WGS) entry which is preliminary data.</text>
</comment>
<feature type="transmembrane region" description="Helical" evidence="5">
    <location>
        <begin position="104"/>
        <end position="122"/>
    </location>
</feature>
<dbReference type="EMBL" id="JAAGWQ010000308">
    <property type="protein sequence ID" value="KAF5656896.1"/>
    <property type="molecule type" value="Genomic_DNA"/>
</dbReference>
<dbReference type="PANTHER" id="PTHR43341">
    <property type="entry name" value="AMINO ACID PERMEASE"/>
    <property type="match status" value="1"/>
</dbReference>
<evidence type="ECO:0000256" key="4">
    <source>
        <dbReference type="ARBA" id="ARBA00023136"/>
    </source>
</evidence>